<dbReference type="AlphaFoldDB" id="A0AAV4XTU6"/>
<proteinExistence type="predicted"/>
<keyword evidence="4" id="KW-1185">Reference proteome</keyword>
<name>A0AAV4XTU6_CAEEX</name>
<keyword evidence="2" id="KW-0812">Transmembrane</keyword>
<reference evidence="3 4" key="1">
    <citation type="submission" date="2021-06" db="EMBL/GenBank/DDBJ databases">
        <title>Caerostris extrusa draft genome.</title>
        <authorList>
            <person name="Kono N."/>
            <person name="Arakawa K."/>
        </authorList>
    </citation>
    <scope>NUCLEOTIDE SEQUENCE [LARGE SCALE GENOMIC DNA]</scope>
</reference>
<dbReference type="Proteomes" id="UP001054945">
    <property type="component" value="Unassembled WGS sequence"/>
</dbReference>
<feature type="region of interest" description="Disordered" evidence="1">
    <location>
        <begin position="1"/>
        <end position="24"/>
    </location>
</feature>
<evidence type="ECO:0000256" key="1">
    <source>
        <dbReference type="SAM" id="MobiDB-lite"/>
    </source>
</evidence>
<accession>A0AAV4XTU6</accession>
<protein>
    <submittedName>
        <fullName evidence="3">Uncharacterized protein</fullName>
    </submittedName>
</protein>
<keyword evidence="2" id="KW-1133">Transmembrane helix</keyword>
<comment type="caution">
    <text evidence="3">The sequence shown here is derived from an EMBL/GenBank/DDBJ whole genome shotgun (WGS) entry which is preliminary data.</text>
</comment>
<keyword evidence="2" id="KW-0472">Membrane</keyword>
<gene>
    <name evidence="3" type="ORF">CEXT_712701</name>
</gene>
<sequence>MVTSTSGLSGEKESALQIGGGSSTKTPAEVWLMLSPKNSRWKTNHTQIRRKTNSNKVQIRTIAKQKSKRIAQHNQVEKTILVRSGGEHVFTLQDLKPESAKLEWILLWIETTLLALHLLTSIQYFWEYFPILGFNMSKSDMEIIAFLAVTFTEFRALLCRSNDTSVSYDNIS</sequence>
<feature type="transmembrane region" description="Helical" evidence="2">
    <location>
        <begin position="105"/>
        <end position="126"/>
    </location>
</feature>
<evidence type="ECO:0000313" key="3">
    <source>
        <dbReference type="EMBL" id="GIY98154.1"/>
    </source>
</evidence>
<dbReference type="EMBL" id="BPLR01000890">
    <property type="protein sequence ID" value="GIY98154.1"/>
    <property type="molecule type" value="Genomic_DNA"/>
</dbReference>
<evidence type="ECO:0000313" key="4">
    <source>
        <dbReference type="Proteomes" id="UP001054945"/>
    </source>
</evidence>
<organism evidence="3 4">
    <name type="scientific">Caerostris extrusa</name>
    <name type="common">Bark spider</name>
    <name type="synonym">Caerostris bankana</name>
    <dbReference type="NCBI Taxonomy" id="172846"/>
    <lineage>
        <taxon>Eukaryota</taxon>
        <taxon>Metazoa</taxon>
        <taxon>Ecdysozoa</taxon>
        <taxon>Arthropoda</taxon>
        <taxon>Chelicerata</taxon>
        <taxon>Arachnida</taxon>
        <taxon>Araneae</taxon>
        <taxon>Araneomorphae</taxon>
        <taxon>Entelegynae</taxon>
        <taxon>Araneoidea</taxon>
        <taxon>Araneidae</taxon>
        <taxon>Caerostris</taxon>
    </lineage>
</organism>
<evidence type="ECO:0000256" key="2">
    <source>
        <dbReference type="SAM" id="Phobius"/>
    </source>
</evidence>